<organism evidence="1 2">
    <name type="scientific">Ohtaekwangia kribbensis</name>
    <dbReference type="NCBI Taxonomy" id="688913"/>
    <lineage>
        <taxon>Bacteria</taxon>
        <taxon>Pseudomonadati</taxon>
        <taxon>Bacteroidota</taxon>
        <taxon>Cytophagia</taxon>
        <taxon>Cytophagales</taxon>
        <taxon>Fulvivirgaceae</taxon>
        <taxon>Ohtaekwangia</taxon>
    </lineage>
</organism>
<comment type="caution">
    <text evidence="1">The sequence shown here is derived from an EMBL/GenBank/DDBJ whole genome shotgun (WGS) entry which is preliminary data.</text>
</comment>
<name>A0ABW3K280_9BACT</name>
<evidence type="ECO:0000313" key="2">
    <source>
        <dbReference type="Proteomes" id="UP001597112"/>
    </source>
</evidence>
<reference evidence="2" key="1">
    <citation type="journal article" date="2019" name="Int. J. Syst. Evol. Microbiol.">
        <title>The Global Catalogue of Microorganisms (GCM) 10K type strain sequencing project: providing services to taxonomists for standard genome sequencing and annotation.</title>
        <authorList>
            <consortium name="The Broad Institute Genomics Platform"/>
            <consortium name="The Broad Institute Genome Sequencing Center for Infectious Disease"/>
            <person name="Wu L."/>
            <person name="Ma J."/>
        </authorList>
    </citation>
    <scope>NUCLEOTIDE SEQUENCE [LARGE SCALE GENOMIC DNA]</scope>
    <source>
        <strain evidence="2">CCUG 58938</strain>
    </source>
</reference>
<dbReference type="RefSeq" id="WP_377579752.1">
    <property type="nucleotide sequence ID" value="NZ_JBHTKA010000004.1"/>
</dbReference>
<gene>
    <name evidence="1" type="ORF">ACFQ21_13565</name>
</gene>
<evidence type="ECO:0000313" key="1">
    <source>
        <dbReference type="EMBL" id="MFD1000345.1"/>
    </source>
</evidence>
<dbReference type="EMBL" id="JBHTKA010000004">
    <property type="protein sequence ID" value="MFD1000345.1"/>
    <property type="molecule type" value="Genomic_DNA"/>
</dbReference>
<proteinExistence type="predicted"/>
<keyword evidence="2" id="KW-1185">Reference proteome</keyword>
<accession>A0ABW3K280</accession>
<protein>
    <submittedName>
        <fullName evidence="1">Uncharacterized protein</fullName>
    </submittedName>
</protein>
<sequence>MTKTFKKLLIAIAVVLIFYFSFGLFVIQPIGAIPDGATVLYFRLGLNVPFVSSADGILLDNDQDVSLLGRMVVLGKFGMEVKERKIVSLPYSKTMYLISTGGKEFEK</sequence>
<dbReference type="Proteomes" id="UP001597112">
    <property type="component" value="Unassembled WGS sequence"/>
</dbReference>